<protein>
    <submittedName>
        <fullName evidence="1">Uncharacterized protein</fullName>
    </submittedName>
</protein>
<reference evidence="1 2" key="1">
    <citation type="submission" date="2023-06" db="EMBL/GenBank/DDBJ databases">
        <title>Cellulomonas sp. MW9 Whole genome sequence.</title>
        <authorList>
            <person name="Park S."/>
        </authorList>
    </citation>
    <scope>NUCLEOTIDE SEQUENCE [LARGE SCALE GENOMIC DNA]</scope>
    <source>
        <strain evidence="1 2">MW9</strain>
    </source>
</reference>
<proteinExistence type="predicted"/>
<sequence>MMYGWLWRHLPGPTVVRVLILLALAAAVLVACFAWVYPAIAPHMPFNETTVGE</sequence>
<evidence type="ECO:0000313" key="1">
    <source>
        <dbReference type="EMBL" id="MDM7830174.1"/>
    </source>
</evidence>
<evidence type="ECO:0000313" key="2">
    <source>
        <dbReference type="Proteomes" id="UP001321453"/>
    </source>
</evidence>
<comment type="caution">
    <text evidence="1">The sequence shown here is derived from an EMBL/GenBank/DDBJ whole genome shotgun (WGS) entry which is preliminary data.</text>
</comment>
<organism evidence="1 2">
    <name type="scientific">Cellulomonas edaphi</name>
    <dbReference type="NCBI Taxonomy" id="3053468"/>
    <lineage>
        <taxon>Bacteria</taxon>
        <taxon>Bacillati</taxon>
        <taxon>Actinomycetota</taxon>
        <taxon>Actinomycetes</taxon>
        <taxon>Micrococcales</taxon>
        <taxon>Cellulomonadaceae</taxon>
        <taxon>Cellulomonas</taxon>
    </lineage>
</organism>
<keyword evidence="2" id="KW-1185">Reference proteome</keyword>
<dbReference type="RefSeq" id="WP_289446128.1">
    <property type="nucleotide sequence ID" value="NZ_JAUCGR010000001.1"/>
</dbReference>
<accession>A0ABT7S3G9</accession>
<dbReference type="EMBL" id="JAUCGR010000001">
    <property type="protein sequence ID" value="MDM7830174.1"/>
    <property type="molecule type" value="Genomic_DNA"/>
</dbReference>
<name>A0ABT7S3G9_9CELL</name>
<gene>
    <name evidence="1" type="ORF">QRT05_02415</name>
</gene>
<dbReference type="Proteomes" id="UP001321453">
    <property type="component" value="Unassembled WGS sequence"/>
</dbReference>